<evidence type="ECO:0000256" key="5">
    <source>
        <dbReference type="PROSITE-ProRule" id="PRU00176"/>
    </source>
</evidence>
<dbReference type="AlphaFoldDB" id="A0A183IEX9"/>
<feature type="domain" description="RRM" evidence="7">
    <location>
        <begin position="1"/>
        <end position="50"/>
    </location>
</feature>
<accession>A0A183IEX9</accession>
<feature type="region of interest" description="Disordered" evidence="6">
    <location>
        <begin position="56"/>
        <end position="76"/>
    </location>
</feature>
<dbReference type="InterPro" id="IPR013641">
    <property type="entry name" value="KTI12/PSTK"/>
</dbReference>
<dbReference type="GO" id="GO:0003723">
    <property type="term" value="F:RNA binding"/>
    <property type="evidence" value="ECO:0007669"/>
    <property type="project" value="UniProtKB-UniRule"/>
</dbReference>
<name>A0A183IEX9_9BILA</name>
<proteinExistence type="inferred from homology"/>
<protein>
    <recommendedName>
        <fullName evidence="4">Protein KTI12 homolog</fullName>
    </recommendedName>
</protein>
<evidence type="ECO:0000256" key="2">
    <source>
        <dbReference type="ARBA" id="ARBA00022840"/>
    </source>
</evidence>
<dbReference type="Proteomes" id="UP000270296">
    <property type="component" value="Unassembled WGS sequence"/>
</dbReference>
<evidence type="ECO:0000256" key="4">
    <source>
        <dbReference type="ARBA" id="ARBA00026170"/>
    </source>
</evidence>
<evidence type="ECO:0000313" key="9">
    <source>
        <dbReference type="Proteomes" id="UP000270296"/>
    </source>
</evidence>
<evidence type="ECO:0000256" key="6">
    <source>
        <dbReference type="SAM" id="MobiDB-lite"/>
    </source>
</evidence>
<evidence type="ECO:0000313" key="10">
    <source>
        <dbReference type="WBParaSite" id="SBAD_0000227601-mRNA-1"/>
    </source>
</evidence>
<dbReference type="WBParaSite" id="SBAD_0000227601-mRNA-1">
    <property type="protein sequence ID" value="SBAD_0000227601-mRNA-1"/>
    <property type="gene ID" value="SBAD_0000227601"/>
</dbReference>
<dbReference type="InterPro" id="IPR035979">
    <property type="entry name" value="RBD_domain_sf"/>
</dbReference>
<evidence type="ECO:0000259" key="7">
    <source>
        <dbReference type="PROSITE" id="PS50102"/>
    </source>
</evidence>
<dbReference type="Gene3D" id="3.40.50.300">
    <property type="entry name" value="P-loop containing nucleotide triphosphate hydrolases"/>
    <property type="match status" value="1"/>
</dbReference>
<dbReference type="InterPro" id="IPR000504">
    <property type="entry name" value="RRM_dom"/>
</dbReference>
<keyword evidence="9" id="KW-1185">Reference proteome</keyword>
<comment type="similarity">
    <text evidence="3">Belongs to the KTI12 family.</text>
</comment>
<dbReference type="SUPFAM" id="SSF54928">
    <property type="entry name" value="RNA-binding domain, RBD"/>
    <property type="match status" value="1"/>
</dbReference>
<dbReference type="PANTHER" id="PTHR12435">
    <property type="match status" value="1"/>
</dbReference>
<evidence type="ECO:0000256" key="1">
    <source>
        <dbReference type="ARBA" id="ARBA00022741"/>
    </source>
</evidence>
<gene>
    <name evidence="8" type="ORF">SBAD_LOCUS2173</name>
</gene>
<dbReference type="SUPFAM" id="SSF52540">
    <property type="entry name" value="P-loop containing nucleoside triphosphate hydrolases"/>
    <property type="match status" value="1"/>
</dbReference>
<dbReference type="InterPro" id="IPR012677">
    <property type="entry name" value="Nucleotide-bd_a/b_plait_sf"/>
</dbReference>
<dbReference type="OrthoDB" id="9972657at2759"/>
<keyword evidence="5" id="KW-0694">RNA-binding</keyword>
<dbReference type="GO" id="GO:0005524">
    <property type="term" value="F:ATP binding"/>
    <property type="evidence" value="ECO:0007669"/>
    <property type="project" value="UniProtKB-KW"/>
</dbReference>
<dbReference type="Pfam" id="PF08433">
    <property type="entry name" value="KTI12"/>
    <property type="match status" value="1"/>
</dbReference>
<dbReference type="InterPro" id="IPR027417">
    <property type="entry name" value="P-loop_NTPase"/>
</dbReference>
<reference evidence="10" key="1">
    <citation type="submission" date="2016-06" db="UniProtKB">
        <authorList>
            <consortium name="WormBaseParasite"/>
        </authorList>
    </citation>
    <scope>IDENTIFICATION</scope>
</reference>
<dbReference type="PROSITE" id="PS50102">
    <property type="entry name" value="RRM"/>
    <property type="match status" value="1"/>
</dbReference>
<organism evidence="10">
    <name type="scientific">Soboliphyme baturini</name>
    <dbReference type="NCBI Taxonomy" id="241478"/>
    <lineage>
        <taxon>Eukaryota</taxon>
        <taxon>Metazoa</taxon>
        <taxon>Ecdysozoa</taxon>
        <taxon>Nematoda</taxon>
        <taxon>Enoplea</taxon>
        <taxon>Dorylaimia</taxon>
        <taxon>Dioctophymatida</taxon>
        <taxon>Dioctophymatoidea</taxon>
        <taxon>Soboliphymatidae</taxon>
        <taxon>Soboliphyme</taxon>
    </lineage>
</organism>
<keyword evidence="2" id="KW-0067">ATP-binding</keyword>
<keyword evidence="1" id="KW-0547">Nucleotide-binding</keyword>
<reference evidence="8 9" key="2">
    <citation type="submission" date="2018-11" db="EMBL/GenBank/DDBJ databases">
        <authorList>
            <consortium name="Pathogen Informatics"/>
        </authorList>
    </citation>
    <scope>NUCLEOTIDE SEQUENCE [LARGE SCALE GENOMIC DNA]</scope>
</reference>
<evidence type="ECO:0000256" key="3">
    <source>
        <dbReference type="ARBA" id="ARBA00025768"/>
    </source>
</evidence>
<dbReference type="Pfam" id="PF00076">
    <property type="entry name" value="RRM_1"/>
    <property type="match status" value="1"/>
</dbReference>
<dbReference type="Gene3D" id="3.30.70.330">
    <property type="match status" value="1"/>
</dbReference>
<dbReference type="EMBL" id="UZAM01007115">
    <property type="protein sequence ID" value="VDO96777.1"/>
    <property type="molecule type" value="Genomic_DNA"/>
</dbReference>
<sequence length="366" mass="42356">MVRIIRDAETGNSKGIGFVVFKDPYSVPFALKLDGDVVEERNIRVSRVFKKKAMRQMATRENEQKQSYPSAKKTKPKKHYADSLNVTCYFKMSVVLITGYPSSGKSMVASMFKEYLVNLPDAIETLIVSDEAAQSFNREIYLDAKKEIQQRSFLKSEVHRLLGPNRVVIFDSLNYIKGYRYEIYCLAKAAECTYGVLFLDATIDNCLLWNDARKLPDRYSEDILKSLHSRFEVPVSSNRWENPLFTYRSDEMQLHFPEIVSCVMQGRPLKPNLSTRILPITGPDFLYSVDQKLQEVVRYILAEQRLAEIGDAVCIKDCEEKLFIKKIWSALELANFKRQFINYVKTHPVLDEKKLMNMFIVFINNA</sequence>
<evidence type="ECO:0000313" key="8">
    <source>
        <dbReference type="EMBL" id="VDO96777.1"/>
    </source>
</evidence>